<sequence length="179" mass="20319">MGDIQAWLIQNGILLCNQNPELPALEDIGCTWRDAMELIDKHLVFYSKAYKKRTAYLSPEAYRLIKVLRPQRPMSGPARELYSMIEENPGADAAFLKSACAMESKDYRAGMDFLLQNLYVTAIASGRELNENWSELLYCTAGEWERLAPAIVPAEDPKGRLWELVGGVMTEKQFKSLIR</sequence>
<evidence type="ECO:0000313" key="3">
    <source>
        <dbReference type="Proteomes" id="UP000196710"/>
    </source>
</evidence>
<name>A0A1Z2XV83_9FIRM</name>
<dbReference type="Pfam" id="PF24741">
    <property type="entry name" value="AlkZ-rel"/>
    <property type="match status" value="1"/>
</dbReference>
<reference evidence="3" key="2">
    <citation type="submission" date="2017-05" db="EMBL/GenBank/DDBJ databases">
        <title>Improved OligoMM genomes.</title>
        <authorList>
            <person name="Garzetti D."/>
        </authorList>
    </citation>
    <scope>NUCLEOTIDE SEQUENCE [LARGE SCALE GENOMIC DNA]</scope>
    <source>
        <strain evidence="3">KB18</strain>
    </source>
</reference>
<dbReference type="KEGG" id="amur:ADH66_17675"/>
<keyword evidence="3" id="KW-1185">Reference proteome</keyword>
<reference evidence="1" key="1">
    <citation type="journal article" date="2017" name="Genome Announc.">
        <title>High-Quality Whole-Genome Sequences of the Oligo-Mouse-Microbiota Bacterial Community.</title>
        <authorList>
            <person name="Garzetti D."/>
            <person name="Brugiroux S."/>
            <person name="Bunk B."/>
            <person name="Pukall R."/>
            <person name="McCoy K.D."/>
            <person name="Macpherson A.J."/>
            <person name="Stecher B."/>
        </authorList>
    </citation>
    <scope>NUCLEOTIDE SEQUENCE</scope>
    <source>
        <strain evidence="1">KB18</strain>
    </source>
</reference>
<dbReference type="Proteomes" id="UP000596035">
    <property type="component" value="Chromosome"/>
</dbReference>
<protein>
    <submittedName>
        <fullName evidence="2">Uncharacterized protein</fullName>
    </submittedName>
</protein>
<organism evidence="2 4">
    <name type="scientific">Acutalibacter muris</name>
    <dbReference type="NCBI Taxonomy" id="1796620"/>
    <lineage>
        <taxon>Bacteria</taxon>
        <taxon>Bacillati</taxon>
        <taxon>Bacillota</taxon>
        <taxon>Clostridia</taxon>
        <taxon>Eubacteriales</taxon>
        <taxon>Acutalibacteraceae</taxon>
        <taxon>Acutalibacter</taxon>
    </lineage>
</organism>
<dbReference type="EMBL" id="CP021422">
    <property type="protein sequence ID" value="ASB42321.1"/>
    <property type="molecule type" value="Genomic_DNA"/>
</dbReference>
<dbReference type="Proteomes" id="UP000196710">
    <property type="component" value="Chromosome"/>
</dbReference>
<evidence type="ECO:0000313" key="4">
    <source>
        <dbReference type="Proteomes" id="UP000596035"/>
    </source>
</evidence>
<evidence type="ECO:0000313" key="1">
    <source>
        <dbReference type="EMBL" id="ASB42321.1"/>
    </source>
</evidence>
<reference evidence="2 4" key="3">
    <citation type="submission" date="2020-11" db="EMBL/GenBank/DDBJ databases">
        <title>Closed and high quality bacterial genomes of the OMM12 community.</title>
        <authorList>
            <person name="Marbouty M."/>
            <person name="Lamy-Besnier Q."/>
            <person name="Debarbieux L."/>
            <person name="Koszul R."/>
        </authorList>
    </citation>
    <scope>NUCLEOTIDE SEQUENCE [LARGE SCALE GENOMIC DNA]</scope>
    <source>
        <strain evidence="2 4">KB18</strain>
    </source>
</reference>
<dbReference type="EMBL" id="CP065321">
    <property type="protein sequence ID" value="QQR31603.1"/>
    <property type="molecule type" value="Genomic_DNA"/>
</dbReference>
<accession>A0A1Z2XV83</accession>
<gene>
    <name evidence="1" type="ORF">ADH66_17675</name>
    <name evidence="2" type="ORF">I5Q82_08080</name>
</gene>
<proteinExistence type="predicted"/>
<dbReference type="InterPro" id="IPR056298">
    <property type="entry name" value="AlkZ-rel"/>
</dbReference>
<dbReference type="RefSeq" id="WP_066538094.1">
    <property type="nucleotide sequence ID" value="NZ_CP021422.1"/>
</dbReference>
<evidence type="ECO:0000313" key="2">
    <source>
        <dbReference type="EMBL" id="QQR31603.1"/>
    </source>
</evidence>
<dbReference type="AlphaFoldDB" id="A0A1Z2XV83"/>